<dbReference type="InterPro" id="IPR011059">
    <property type="entry name" value="Metal-dep_hydrolase_composite"/>
</dbReference>
<organism evidence="1">
    <name type="scientific">freshwater metagenome</name>
    <dbReference type="NCBI Taxonomy" id="449393"/>
    <lineage>
        <taxon>unclassified sequences</taxon>
        <taxon>metagenomes</taxon>
        <taxon>ecological metagenomes</taxon>
    </lineage>
</organism>
<dbReference type="Gene3D" id="2.30.40.10">
    <property type="entry name" value="Urease, subunit C, domain 1"/>
    <property type="match status" value="1"/>
</dbReference>
<dbReference type="InterPro" id="IPR050138">
    <property type="entry name" value="DHOase/Allantoinase_Hydrolase"/>
</dbReference>
<dbReference type="PANTHER" id="PTHR43668:SF2">
    <property type="entry name" value="ALLANTOINASE"/>
    <property type="match status" value="1"/>
</dbReference>
<sequence>MREQDVRVGHSAHGGAVSVGEDANLVIYDPNASYVVDRDKLASRARNTPYHGRTIHGRARATIVRGRLVQLEGTLQ</sequence>
<dbReference type="AlphaFoldDB" id="A0A6J7DHJ1"/>
<protein>
    <submittedName>
        <fullName evidence="1">Unannotated protein</fullName>
    </submittedName>
</protein>
<dbReference type="GO" id="GO:0005737">
    <property type="term" value="C:cytoplasm"/>
    <property type="evidence" value="ECO:0007669"/>
    <property type="project" value="TreeGrafter"/>
</dbReference>
<name>A0A6J7DHJ1_9ZZZZ</name>
<dbReference type="GO" id="GO:0006145">
    <property type="term" value="P:purine nucleobase catabolic process"/>
    <property type="evidence" value="ECO:0007669"/>
    <property type="project" value="TreeGrafter"/>
</dbReference>
<dbReference type="PANTHER" id="PTHR43668">
    <property type="entry name" value="ALLANTOINASE"/>
    <property type="match status" value="1"/>
</dbReference>
<evidence type="ECO:0000313" key="1">
    <source>
        <dbReference type="EMBL" id="CAB4870107.1"/>
    </source>
</evidence>
<dbReference type="EMBL" id="CAFBLN010000024">
    <property type="protein sequence ID" value="CAB4870107.1"/>
    <property type="molecule type" value="Genomic_DNA"/>
</dbReference>
<proteinExistence type="predicted"/>
<dbReference type="SUPFAM" id="SSF51338">
    <property type="entry name" value="Composite domain of metallo-dependent hydrolases"/>
    <property type="match status" value="1"/>
</dbReference>
<gene>
    <name evidence="1" type="ORF">UFOPK3381_00753</name>
</gene>
<accession>A0A6J7DHJ1</accession>
<dbReference type="GO" id="GO:0004038">
    <property type="term" value="F:allantoinase activity"/>
    <property type="evidence" value="ECO:0007669"/>
    <property type="project" value="TreeGrafter"/>
</dbReference>
<reference evidence="1" key="1">
    <citation type="submission" date="2020-05" db="EMBL/GenBank/DDBJ databases">
        <authorList>
            <person name="Chiriac C."/>
            <person name="Salcher M."/>
            <person name="Ghai R."/>
            <person name="Kavagutti S V."/>
        </authorList>
    </citation>
    <scope>NUCLEOTIDE SEQUENCE</scope>
</reference>